<dbReference type="GO" id="GO:0016491">
    <property type="term" value="F:oxidoreductase activity"/>
    <property type="evidence" value="ECO:0007669"/>
    <property type="project" value="InterPro"/>
</dbReference>
<dbReference type="InterPro" id="IPR050281">
    <property type="entry name" value="Flavin_monoamine_oxidase"/>
</dbReference>
<sequence>MRNTQFGDKNYTVEFGANWVEGLGSRNGPQNPIWQMVQKHEMQYTNSNFNSLTTYDENGINDYTSIIDDYKRAYKIFEQDAGIMLTENLEDRSARAGLSLGGWKPGQNKTMQAVEWWQWDWESAYEPEYSSQIFGVVGANATFNQFSGDSVLVHDGRGYSFWLKEEAKSLNLTDSNLWLSTVVTNITYTDQQVTVHTKDGRCIEAAYAICTFSLGVLQNDAVNFEPPLPQWKREGIETFTMGTYTKIFLQFRQDDIFWDRNNASQFLLYADPHRRGYYPAWEPLDIPGFLPGSGIIFGTITHEEAYRVESQGYEETKKEVLEVLGKMFQRNISEPIAFAYPNWTHEPWTYGTYSNWPQGVSLKMHQNLRANVGRLWFAGEATSAQNFGFLHGAYFEGQLAGNEVASCLHGNCTDRAHYEKLHGNVEYFEYTLQNGWRASTFENNNDQTA</sequence>
<dbReference type="PANTHER" id="PTHR10742">
    <property type="entry name" value="FLAVIN MONOAMINE OXIDASE"/>
    <property type="match status" value="1"/>
</dbReference>
<dbReference type="InterPro" id="IPR036188">
    <property type="entry name" value="FAD/NAD-bd_sf"/>
</dbReference>
<dbReference type="AlphaFoldDB" id="A0A232M6R9"/>
<name>A0A232M6R9_9EURO</name>
<dbReference type="OrthoDB" id="7777654at2759"/>
<accession>A0A232M6R9</accession>
<evidence type="ECO:0000313" key="3">
    <source>
        <dbReference type="Proteomes" id="UP000243515"/>
    </source>
</evidence>
<dbReference type="SUPFAM" id="SSF51905">
    <property type="entry name" value="FAD/NAD(P)-binding domain"/>
    <property type="match status" value="1"/>
</dbReference>
<dbReference type="Gene3D" id="3.50.50.60">
    <property type="entry name" value="FAD/NAD(P)-binding domain"/>
    <property type="match status" value="1"/>
</dbReference>
<proteinExistence type="predicted"/>
<dbReference type="SUPFAM" id="SSF54373">
    <property type="entry name" value="FAD-linked reductases, C-terminal domain"/>
    <property type="match status" value="1"/>
</dbReference>
<dbReference type="Proteomes" id="UP000243515">
    <property type="component" value="Unassembled WGS sequence"/>
</dbReference>
<gene>
    <name evidence="2" type="ORF">Egran_00136</name>
</gene>
<keyword evidence="3" id="KW-1185">Reference proteome</keyword>
<protein>
    <recommendedName>
        <fullName evidence="1">Amine oxidase domain-containing protein</fullName>
    </recommendedName>
</protein>
<dbReference type="PANTHER" id="PTHR10742:SF313">
    <property type="entry name" value="AMINE OXIDASE"/>
    <property type="match status" value="1"/>
</dbReference>
<dbReference type="Pfam" id="PF01593">
    <property type="entry name" value="Amino_oxidase"/>
    <property type="match status" value="1"/>
</dbReference>
<evidence type="ECO:0000259" key="1">
    <source>
        <dbReference type="Pfam" id="PF01593"/>
    </source>
</evidence>
<feature type="domain" description="Amine oxidase" evidence="1">
    <location>
        <begin position="171"/>
        <end position="404"/>
    </location>
</feature>
<dbReference type="GO" id="GO:0006598">
    <property type="term" value="P:polyamine catabolic process"/>
    <property type="evidence" value="ECO:0007669"/>
    <property type="project" value="TreeGrafter"/>
</dbReference>
<comment type="caution">
    <text evidence="2">The sequence shown here is derived from an EMBL/GenBank/DDBJ whole genome shotgun (WGS) entry which is preliminary data.</text>
</comment>
<evidence type="ECO:0000313" key="2">
    <source>
        <dbReference type="EMBL" id="OXV12105.1"/>
    </source>
</evidence>
<reference evidence="2 3" key="1">
    <citation type="journal article" date="2015" name="Environ. Microbiol.">
        <title>Metagenome sequence of Elaphomyces granulatus from sporocarp tissue reveals Ascomycota ectomycorrhizal fingerprints of genome expansion and a Proteobacteria-rich microbiome.</title>
        <authorList>
            <person name="Quandt C.A."/>
            <person name="Kohler A."/>
            <person name="Hesse C.N."/>
            <person name="Sharpton T.J."/>
            <person name="Martin F."/>
            <person name="Spatafora J.W."/>
        </authorList>
    </citation>
    <scope>NUCLEOTIDE SEQUENCE [LARGE SCALE GENOMIC DNA]</scope>
    <source>
        <strain evidence="2 3">OSC145934</strain>
    </source>
</reference>
<dbReference type="InterPro" id="IPR002937">
    <property type="entry name" value="Amino_oxidase"/>
</dbReference>
<dbReference type="Gene3D" id="3.90.660.10">
    <property type="match status" value="1"/>
</dbReference>
<dbReference type="EMBL" id="NPHW01002129">
    <property type="protein sequence ID" value="OXV12105.1"/>
    <property type="molecule type" value="Genomic_DNA"/>
</dbReference>
<organism evidence="2 3">
    <name type="scientific">Elaphomyces granulatus</name>
    <dbReference type="NCBI Taxonomy" id="519963"/>
    <lineage>
        <taxon>Eukaryota</taxon>
        <taxon>Fungi</taxon>
        <taxon>Dikarya</taxon>
        <taxon>Ascomycota</taxon>
        <taxon>Pezizomycotina</taxon>
        <taxon>Eurotiomycetes</taxon>
        <taxon>Eurotiomycetidae</taxon>
        <taxon>Eurotiales</taxon>
        <taxon>Elaphomycetaceae</taxon>
        <taxon>Elaphomyces</taxon>
    </lineage>
</organism>